<evidence type="ECO:0000313" key="2">
    <source>
        <dbReference type="Proteomes" id="UP001497382"/>
    </source>
</evidence>
<evidence type="ECO:0000313" key="1">
    <source>
        <dbReference type="EMBL" id="CAL1295771.1"/>
    </source>
</evidence>
<organism evidence="1 2">
    <name type="scientific">Larinioides sclopetarius</name>
    <dbReference type="NCBI Taxonomy" id="280406"/>
    <lineage>
        <taxon>Eukaryota</taxon>
        <taxon>Metazoa</taxon>
        <taxon>Ecdysozoa</taxon>
        <taxon>Arthropoda</taxon>
        <taxon>Chelicerata</taxon>
        <taxon>Arachnida</taxon>
        <taxon>Araneae</taxon>
        <taxon>Araneomorphae</taxon>
        <taxon>Entelegynae</taxon>
        <taxon>Araneoidea</taxon>
        <taxon>Araneidae</taxon>
        <taxon>Larinioides</taxon>
    </lineage>
</organism>
<proteinExistence type="predicted"/>
<dbReference type="Proteomes" id="UP001497382">
    <property type="component" value="Unassembled WGS sequence"/>
</dbReference>
<dbReference type="AlphaFoldDB" id="A0AAV2BHR6"/>
<reference evidence="1 2" key="1">
    <citation type="submission" date="2024-04" db="EMBL/GenBank/DDBJ databases">
        <authorList>
            <person name="Rising A."/>
            <person name="Reimegard J."/>
            <person name="Sonavane S."/>
            <person name="Akerstrom W."/>
            <person name="Nylinder S."/>
            <person name="Hedman E."/>
            <person name="Kallberg Y."/>
        </authorList>
    </citation>
    <scope>NUCLEOTIDE SEQUENCE [LARGE SCALE GENOMIC DNA]</scope>
</reference>
<keyword evidence="2" id="KW-1185">Reference proteome</keyword>
<dbReference type="EMBL" id="CAXIEN010000379">
    <property type="protein sequence ID" value="CAL1295771.1"/>
    <property type="molecule type" value="Genomic_DNA"/>
</dbReference>
<sequence>MLIALFCVADVDKHCVTNLSGDVWEKFRYLARNKRLLPLVSKGRILRLLDEPFPHRFRDQSRINRELWISIEISCTGNWPTDINRAMDINRRTGNWPTDINRAMDINRRTGNWPTDINRAMDINRRTGNWPTDINRAMDINRATDINKRTGNWPMDINRGTDTNRDQWLYRGLAYNFQMS</sequence>
<name>A0AAV2BHR6_9ARAC</name>
<accession>A0AAV2BHR6</accession>
<comment type="caution">
    <text evidence="1">The sequence shown here is derived from an EMBL/GenBank/DDBJ whole genome shotgun (WGS) entry which is preliminary data.</text>
</comment>
<protein>
    <submittedName>
        <fullName evidence="1">Uncharacterized protein</fullName>
    </submittedName>
</protein>
<gene>
    <name evidence="1" type="ORF">LARSCL_LOCUS19458</name>
</gene>